<evidence type="ECO:0000256" key="1">
    <source>
        <dbReference type="ARBA" id="ARBA00022737"/>
    </source>
</evidence>
<keyword evidence="2" id="KW-0547">Nucleotide-binding</keyword>
<evidence type="ECO:0000256" key="5">
    <source>
        <dbReference type="SAM" id="MobiDB-lite"/>
    </source>
</evidence>
<organism evidence="7 8">
    <name type="scientific">Agromyces terreus</name>
    <dbReference type="NCBI Taxonomy" id="424795"/>
    <lineage>
        <taxon>Bacteria</taxon>
        <taxon>Bacillati</taxon>
        <taxon>Actinomycetota</taxon>
        <taxon>Actinomycetes</taxon>
        <taxon>Micrococcales</taxon>
        <taxon>Microbacteriaceae</taxon>
        <taxon>Agromyces</taxon>
    </lineage>
</organism>
<dbReference type="SUPFAM" id="SSF52540">
    <property type="entry name" value="P-loop containing nucleoside triphosphate hydrolases"/>
    <property type="match status" value="2"/>
</dbReference>
<dbReference type="EMBL" id="JAMZDY010000001">
    <property type="protein sequence ID" value="MCP2369481.1"/>
    <property type="molecule type" value="Genomic_DNA"/>
</dbReference>
<feature type="domain" description="ABC transporter" evidence="6">
    <location>
        <begin position="11"/>
        <end position="304"/>
    </location>
</feature>
<dbReference type="Gene3D" id="3.40.50.300">
    <property type="entry name" value="P-loop containing nucleotide triphosphate hydrolases"/>
    <property type="match status" value="2"/>
</dbReference>
<comment type="caution">
    <text evidence="7">The sequence shown here is derived from an EMBL/GenBank/DDBJ whole genome shotgun (WGS) entry which is preliminary data.</text>
</comment>
<dbReference type="InterPro" id="IPR017871">
    <property type="entry name" value="ABC_transporter-like_CS"/>
</dbReference>
<dbReference type="GO" id="GO:0005524">
    <property type="term" value="F:ATP binding"/>
    <property type="evidence" value="ECO:0007669"/>
    <property type="project" value="UniProtKB-KW"/>
</dbReference>
<dbReference type="AlphaFoldDB" id="A0A9X2GXY6"/>
<dbReference type="Proteomes" id="UP001139722">
    <property type="component" value="Unassembled WGS sequence"/>
</dbReference>
<evidence type="ECO:0000256" key="4">
    <source>
        <dbReference type="SAM" id="Coils"/>
    </source>
</evidence>
<accession>A0A9X2GXY6</accession>
<dbReference type="PROSITE" id="PS50893">
    <property type="entry name" value="ABC_TRANSPORTER_2"/>
    <property type="match status" value="2"/>
</dbReference>
<feature type="region of interest" description="Disordered" evidence="5">
    <location>
        <begin position="65"/>
        <end position="92"/>
    </location>
</feature>
<evidence type="ECO:0000313" key="8">
    <source>
        <dbReference type="Proteomes" id="UP001139722"/>
    </source>
</evidence>
<keyword evidence="8" id="KW-1185">Reference proteome</keyword>
<evidence type="ECO:0000259" key="6">
    <source>
        <dbReference type="PROSITE" id="PS50893"/>
    </source>
</evidence>
<reference evidence="7" key="1">
    <citation type="submission" date="2022-06" db="EMBL/GenBank/DDBJ databases">
        <title>Sequencing the genomes of 1000 actinobacteria strains.</title>
        <authorList>
            <person name="Klenk H.-P."/>
        </authorList>
    </citation>
    <scope>NUCLEOTIDE SEQUENCE</scope>
    <source>
        <strain evidence="7">DSM 22016</strain>
    </source>
</reference>
<dbReference type="PANTHER" id="PTHR19211">
    <property type="entry name" value="ATP-BINDING TRANSPORT PROTEIN-RELATED"/>
    <property type="match status" value="1"/>
</dbReference>
<keyword evidence="3 7" id="KW-0067">ATP-binding</keyword>
<dbReference type="InterPro" id="IPR003439">
    <property type="entry name" value="ABC_transporter-like_ATP-bd"/>
</dbReference>
<feature type="coiled-coil region" evidence="4">
    <location>
        <begin position="316"/>
        <end position="343"/>
    </location>
</feature>
<keyword evidence="1" id="KW-0677">Repeat</keyword>
<dbReference type="CDD" id="cd03221">
    <property type="entry name" value="ABCF_EF-3"/>
    <property type="match status" value="1"/>
</dbReference>
<name>A0A9X2GXY6_9MICO</name>
<keyword evidence="4" id="KW-0175">Coiled coil</keyword>
<dbReference type="InterPro" id="IPR003593">
    <property type="entry name" value="AAA+_ATPase"/>
</dbReference>
<dbReference type="SMART" id="SM00382">
    <property type="entry name" value="AAA"/>
    <property type="match status" value="2"/>
</dbReference>
<evidence type="ECO:0000313" key="7">
    <source>
        <dbReference type="EMBL" id="MCP2369481.1"/>
    </source>
</evidence>
<evidence type="ECO:0000256" key="3">
    <source>
        <dbReference type="ARBA" id="ARBA00022840"/>
    </source>
</evidence>
<gene>
    <name evidence="7" type="ORF">BJ978_000157</name>
</gene>
<dbReference type="Pfam" id="PF00005">
    <property type="entry name" value="ABC_tran"/>
    <property type="match status" value="3"/>
</dbReference>
<dbReference type="RefSeq" id="WP_232057411.1">
    <property type="nucleotide sequence ID" value="NZ_JAMZDY010000001.1"/>
</dbReference>
<evidence type="ECO:0000256" key="2">
    <source>
        <dbReference type="ARBA" id="ARBA00022741"/>
    </source>
</evidence>
<proteinExistence type="predicted"/>
<protein>
    <submittedName>
        <fullName evidence="7">Macrolide transport system ATP-binding/permease protein</fullName>
    </submittedName>
</protein>
<feature type="domain" description="ABC transporter" evidence="6">
    <location>
        <begin position="416"/>
        <end position="618"/>
    </location>
</feature>
<dbReference type="PANTHER" id="PTHR19211:SF14">
    <property type="entry name" value="ATP-BINDING CASSETTE SUB-FAMILY F MEMBER 1"/>
    <property type="match status" value="1"/>
</dbReference>
<sequence length="618" mass="65147">MAVHVSNSTYLRADGLSAAYPERRVFSDLGFTVSPGERLGLIGENGVGKSTLLRLLATPAHAAPYASPHAAPHAAGRPAPHAAGDSPAHPVATDSAALVQGRISRPPRTGLLAQELPFAPDELIGAVLEDALGEVRAIERELDDAATALADPAATGDEGRAAASAARYAAALDAAERADVWSAGSRRDELLAGLGVAGLGRDRRIDEMSGGQRSRFALVALLLRAPDALLLDEPTNHLDDDAAAFLEARLRAWRGPVLFASHDREFLDRVATGLLDLDPGRQGALAVAGERGGGSRDDALAASGGTVFGAGFSEFLAVKAEERARWQRRYEAEQQELAKLRADVSGGGAARSVAHGRAATDNDKFIRHFKGESVDRTVARRLRNTEQRLATLEREQVPRPPKPLVFAGIPSGSQAFDEESGLLLDAAGVAVAGRLDLGSLRVAPLTRLLVTGANGAGKSTLLNVLAGSQRVDGGSVLRRKGLRVQLLEQDVRFADADASPRRIYERVVGARRADQVPLSGLGLIAPRDADRPVGALSVGQQRRLALALVIARPPHVFLLDEPTNHLSLALATDLEDALGTYPGAVVIASHDRWLRRRWAGETLELAAGRAVGGVRSAA</sequence>
<dbReference type="InterPro" id="IPR027417">
    <property type="entry name" value="P-loop_NTPase"/>
</dbReference>
<dbReference type="InterPro" id="IPR050611">
    <property type="entry name" value="ABCF"/>
</dbReference>
<dbReference type="GO" id="GO:0016887">
    <property type="term" value="F:ATP hydrolysis activity"/>
    <property type="evidence" value="ECO:0007669"/>
    <property type="project" value="InterPro"/>
</dbReference>
<dbReference type="PROSITE" id="PS00211">
    <property type="entry name" value="ABC_TRANSPORTER_1"/>
    <property type="match status" value="2"/>
</dbReference>
<feature type="compositionally biased region" description="Low complexity" evidence="5">
    <location>
        <begin position="65"/>
        <end position="83"/>
    </location>
</feature>